<comment type="catalytic activity">
    <reaction evidence="3">
        <text>2 GTP = 3',3'-c-di-GMP + 2 diphosphate</text>
        <dbReference type="Rhea" id="RHEA:24898"/>
        <dbReference type="ChEBI" id="CHEBI:33019"/>
        <dbReference type="ChEBI" id="CHEBI:37565"/>
        <dbReference type="ChEBI" id="CHEBI:58805"/>
        <dbReference type="EC" id="2.7.7.65"/>
    </reaction>
</comment>
<accession>A0ABQ5L7H7</accession>
<keyword evidence="4" id="KW-1133">Transmembrane helix</keyword>
<reference evidence="6" key="1">
    <citation type="submission" date="2022-06" db="EMBL/GenBank/DDBJ databases">
        <title>Draft genome sequences of Pectobacterium carotovorum subsp. carotovorum str. NBRC12380.</title>
        <authorList>
            <person name="Wakabayashi Y."/>
            <person name="Kojima K."/>
        </authorList>
    </citation>
    <scope>NUCLEOTIDE SEQUENCE</scope>
    <source>
        <strain evidence="6">NBRC 12380</strain>
    </source>
</reference>
<feature type="domain" description="GGDEF" evidence="5">
    <location>
        <begin position="417"/>
        <end position="549"/>
    </location>
</feature>
<name>A0ABQ5L7H7_PECCC</name>
<keyword evidence="4" id="KW-0472">Membrane</keyword>
<protein>
    <recommendedName>
        <fullName evidence="2">diguanylate cyclase</fullName>
        <ecNumber evidence="2">2.7.7.65</ecNumber>
    </recommendedName>
</protein>
<keyword evidence="7" id="KW-1185">Reference proteome</keyword>
<dbReference type="Pfam" id="PF00990">
    <property type="entry name" value="GGDEF"/>
    <property type="match status" value="1"/>
</dbReference>
<dbReference type="SMART" id="SM00267">
    <property type="entry name" value="GGDEF"/>
    <property type="match status" value="1"/>
</dbReference>
<dbReference type="InterPro" id="IPR029787">
    <property type="entry name" value="Nucleotide_cyclase"/>
</dbReference>
<evidence type="ECO:0000313" key="6">
    <source>
        <dbReference type="EMBL" id="GKX47146.1"/>
    </source>
</evidence>
<dbReference type="SUPFAM" id="SSF55073">
    <property type="entry name" value="Nucleotide cyclase"/>
    <property type="match status" value="1"/>
</dbReference>
<evidence type="ECO:0000256" key="2">
    <source>
        <dbReference type="ARBA" id="ARBA00012528"/>
    </source>
</evidence>
<comment type="pathway">
    <text evidence="1">Purine metabolism; 3',5'-cyclic di-GMP biosynthesis.</text>
</comment>
<feature type="transmembrane region" description="Helical" evidence="4">
    <location>
        <begin position="40"/>
        <end position="61"/>
    </location>
</feature>
<dbReference type="EMBL" id="BRLF01000004">
    <property type="protein sequence ID" value="GKX47146.1"/>
    <property type="molecule type" value="Genomic_DNA"/>
</dbReference>
<dbReference type="CDD" id="cd01949">
    <property type="entry name" value="GGDEF"/>
    <property type="match status" value="1"/>
</dbReference>
<dbReference type="InterPro" id="IPR043128">
    <property type="entry name" value="Rev_trsase/Diguanyl_cyclase"/>
</dbReference>
<evidence type="ECO:0000256" key="3">
    <source>
        <dbReference type="ARBA" id="ARBA00034247"/>
    </source>
</evidence>
<dbReference type="EC" id="2.7.7.65" evidence="2"/>
<sequence>MVNSFAPTGINTYDSGHFLPPCHAATMFFKLLNHFGLRRLILLLAVASALVTLANSFYASYRVQRELLIDNTLEANRVYATKLAAMTHSFFKESQQQLAYSANIVSTQMDDKASLFKEADRLRLQTSHFNSVVIADEKGIVRATSPDTFQLIGRSLTTEGALEALKEKQPLISQPYVSAANNLIVLISSPIFTRDGRYKGFIGGSIYLKQPSVLNTLLDKHYYRDGSYIYVTDKNKKMLYHRDMERIGKTETNNLKIDAYHENNGSQHMVNYLGETMLAGYAVEATSQWQIVALRPIDITLKPLDSLMLNVLRHTLPLALLTIFCVWLLARLIAQPLWLLARSANKMDATDVSDDIRNIHSWYFEASQLKQAMLLGIDLLQRKIGKLRSEAHSDPMTELLNRRGLDSVLRYWQMGQKSFAVIALDIDRFKRINDTHGHDVGDNVIRYLSQLIRTSSRDADILCRSGGEEFLILLPETSLDVALSIAERLRQRVQESTIPVVGNITISLGVALWKPGVSDMPIDRTFKLADEALYQAKQEGRNRVVSASSGEQ</sequence>
<dbReference type="InterPro" id="IPR050469">
    <property type="entry name" value="Diguanylate_Cyclase"/>
</dbReference>
<dbReference type="SUPFAM" id="SSF103190">
    <property type="entry name" value="Sensory domain-like"/>
    <property type="match status" value="2"/>
</dbReference>
<keyword evidence="4" id="KW-0812">Transmembrane</keyword>
<dbReference type="InterPro" id="IPR000160">
    <property type="entry name" value="GGDEF_dom"/>
</dbReference>
<evidence type="ECO:0000259" key="5">
    <source>
        <dbReference type="PROSITE" id="PS50887"/>
    </source>
</evidence>
<dbReference type="CDD" id="cd18773">
    <property type="entry name" value="PDC1_HK_sensor"/>
    <property type="match status" value="1"/>
</dbReference>
<dbReference type="NCBIfam" id="TIGR00254">
    <property type="entry name" value="GGDEF"/>
    <property type="match status" value="1"/>
</dbReference>
<evidence type="ECO:0000313" key="7">
    <source>
        <dbReference type="Proteomes" id="UP001058167"/>
    </source>
</evidence>
<gene>
    <name evidence="6" type="ORF">SOASR016_18980</name>
</gene>
<dbReference type="Gene3D" id="3.30.450.20">
    <property type="entry name" value="PAS domain"/>
    <property type="match status" value="1"/>
</dbReference>
<evidence type="ECO:0000256" key="1">
    <source>
        <dbReference type="ARBA" id="ARBA00004665"/>
    </source>
</evidence>
<evidence type="ECO:0000256" key="4">
    <source>
        <dbReference type="SAM" id="Phobius"/>
    </source>
</evidence>
<comment type="caution">
    <text evidence="6">The sequence shown here is derived from an EMBL/GenBank/DDBJ whole genome shotgun (WGS) entry which is preliminary data.</text>
</comment>
<dbReference type="Proteomes" id="UP001058167">
    <property type="component" value="Unassembled WGS sequence"/>
</dbReference>
<dbReference type="PROSITE" id="PS50887">
    <property type="entry name" value="GGDEF"/>
    <property type="match status" value="1"/>
</dbReference>
<dbReference type="PANTHER" id="PTHR45138">
    <property type="entry name" value="REGULATORY COMPONENTS OF SENSORY TRANSDUCTION SYSTEM"/>
    <property type="match status" value="1"/>
</dbReference>
<dbReference type="PANTHER" id="PTHR45138:SF9">
    <property type="entry name" value="DIGUANYLATE CYCLASE DGCM-RELATED"/>
    <property type="match status" value="1"/>
</dbReference>
<dbReference type="InterPro" id="IPR029151">
    <property type="entry name" value="Sensor-like_sf"/>
</dbReference>
<proteinExistence type="predicted"/>
<feature type="transmembrane region" description="Helical" evidence="4">
    <location>
        <begin position="316"/>
        <end position="334"/>
    </location>
</feature>
<organism evidence="6 7">
    <name type="scientific">Pectobacterium carotovorum subsp. carotovorum</name>
    <name type="common">Erwinia carotovora subsp. carotovora</name>
    <dbReference type="NCBI Taxonomy" id="555"/>
    <lineage>
        <taxon>Bacteria</taxon>
        <taxon>Pseudomonadati</taxon>
        <taxon>Pseudomonadota</taxon>
        <taxon>Gammaproteobacteria</taxon>
        <taxon>Enterobacterales</taxon>
        <taxon>Pectobacteriaceae</taxon>
        <taxon>Pectobacterium</taxon>
    </lineage>
</organism>
<dbReference type="Gene3D" id="3.30.70.270">
    <property type="match status" value="1"/>
</dbReference>